<evidence type="ECO:0000313" key="1">
    <source>
        <dbReference type="EMBL" id="QDZ25169.1"/>
    </source>
</evidence>
<dbReference type="Proteomes" id="UP000316726">
    <property type="component" value="Chromosome 16"/>
</dbReference>
<accession>A0A5B8MX59</accession>
<dbReference type="AlphaFoldDB" id="A0A5B8MX59"/>
<dbReference type="Pfam" id="PF14712">
    <property type="entry name" value="Snapin_Pallidin"/>
    <property type="match status" value="1"/>
</dbReference>
<evidence type="ECO:0000313" key="2">
    <source>
        <dbReference type="Proteomes" id="UP000316726"/>
    </source>
</evidence>
<gene>
    <name evidence="1" type="ORF">A3770_16p76870</name>
</gene>
<keyword evidence="2" id="KW-1185">Reference proteome</keyword>
<dbReference type="EMBL" id="CP031049">
    <property type="protein sequence ID" value="QDZ25169.1"/>
    <property type="molecule type" value="Genomic_DNA"/>
</dbReference>
<reference evidence="1 2" key="1">
    <citation type="submission" date="2018-07" db="EMBL/GenBank/DDBJ databases">
        <title>The complete nuclear genome of the prasinophyte Chloropicon primus (CCMP1205).</title>
        <authorList>
            <person name="Pombert J.-F."/>
            <person name="Otis C."/>
            <person name="Turmel M."/>
            <person name="Lemieux C."/>
        </authorList>
    </citation>
    <scope>NUCLEOTIDE SEQUENCE [LARGE SCALE GENOMIC DNA]</scope>
    <source>
        <strain evidence="1 2">CCMP1205</strain>
    </source>
</reference>
<organism evidence="1 2">
    <name type="scientific">Chloropicon primus</name>
    <dbReference type="NCBI Taxonomy" id="1764295"/>
    <lineage>
        <taxon>Eukaryota</taxon>
        <taxon>Viridiplantae</taxon>
        <taxon>Chlorophyta</taxon>
        <taxon>Chloropicophyceae</taxon>
        <taxon>Chloropicales</taxon>
        <taxon>Chloropicaceae</taxon>
        <taxon>Chloropicon</taxon>
    </lineage>
</organism>
<sequence>MAACKEEEPPSGESFARILVEPYVPNIERINKSVVEVRKQQERVLQIVTEAKEELKWCDLGGSQSMDLKATMDLVPHYAQKAQQCAKDMQALRLRVAKAKERAIRMAQATEKRTAKKAKAQAKAQS</sequence>
<dbReference type="InterPro" id="IPR028119">
    <property type="entry name" value="Snapin/Pallidin/Snn1"/>
</dbReference>
<name>A0A5B8MX59_9CHLO</name>
<proteinExistence type="predicted"/>
<protein>
    <submittedName>
        <fullName evidence="1">Uncharacterized protein</fullName>
    </submittedName>
</protein>